<dbReference type="OrthoDB" id="322159at2759"/>
<evidence type="ECO:0000256" key="1">
    <source>
        <dbReference type="SAM" id="MobiDB-lite"/>
    </source>
</evidence>
<keyword evidence="3" id="KW-1185">Reference proteome</keyword>
<dbReference type="Pfam" id="PF07004">
    <property type="entry name" value="SHIPPO-rpt"/>
    <property type="match status" value="1"/>
</dbReference>
<accession>A0A078AB73</accession>
<dbReference type="InParanoid" id="A0A078AB73"/>
<protein>
    <submittedName>
        <fullName evidence="2">Uncharacterized protein</fullName>
    </submittedName>
</protein>
<dbReference type="InterPro" id="IPR010736">
    <property type="entry name" value="SHIPPO-rpt"/>
</dbReference>
<feature type="compositionally biased region" description="Polar residues" evidence="1">
    <location>
        <begin position="9"/>
        <end position="39"/>
    </location>
</feature>
<reference evidence="2 3" key="1">
    <citation type="submission" date="2014-06" db="EMBL/GenBank/DDBJ databases">
        <authorList>
            <person name="Swart Estienne"/>
        </authorList>
    </citation>
    <scope>NUCLEOTIDE SEQUENCE [LARGE SCALE GENOMIC DNA]</scope>
    <source>
        <strain evidence="2 3">130c</strain>
    </source>
</reference>
<name>A0A078AB73_STYLE</name>
<dbReference type="PANTHER" id="PTHR40429:SF1">
    <property type="entry name" value="FLAGELLAR ASSOCIATED PROTEIN"/>
    <property type="match status" value="1"/>
</dbReference>
<sequence length="349" mass="39658">MSDPHQAKQDQTSPVNQSSKQFLQVSPTNNARSSSLSNTRPEDDPFNSSITVQDLLKPVGPGNYELPNLTGQKQIISTKQSPPSFSLSSRTDHNNRVIISKQHVQEIVGRDSPGVGSYNYDYSQLMNNFISKGGTSTELKAKYSFKKEKKFFQLTQNVVLKQNLPHYYDQDYKAKWNKQVGGFPKDERFKYARADKDLEERSPGPTTAQIRKDFSLPKIGIKKGMNKSFVIQKGESPYDNRDRFQDNSKIFFKELAGERQGRDSPGYVYNTTQTISQLGNRNNSFSFGKDTRKINEFKMEAPPPGVYNPIDLTLVRNKPSGGGFSKQKRNFDLVSFSEKHKIYAGQKFF</sequence>
<feature type="region of interest" description="Disordered" evidence="1">
    <location>
        <begin position="1"/>
        <end position="53"/>
    </location>
</feature>
<dbReference type="EMBL" id="CCKQ01007966">
    <property type="protein sequence ID" value="CDW79404.1"/>
    <property type="molecule type" value="Genomic_DNA"/>
</dbReference>
<evidence type="ECO:0000313" key="2">
    <source>
        <dbReference type="EMBL" id="CDW79404.1"/>
    </source>
</evidence>
<dbReference type="Proteomes" id="UP000039865">
    <property type="component" value="Unassembled WGS sequence"/>
</dbReference>
<gene>
    <name evidence="2" type="primary">Contig7241.g7746</name>
    <name evidence="2" type="ORF">STYLEM_8392</name>
</gene>
<proteinExistence type="predicted"/>
<dbReference type="PANTHER" id="PTHR40429">
    <property type="entry name" value="FLAGELLAR ASSOCIATED PROTEIN"/>
    <property type="match status" value="1"/>
</dbReference>
<evidence type="ECO:0000313" key="3">
    <source>
        <dbReference type="Proteomes" id="UP000039865"/>
    </source>
</evidence>
<organism evidence="2 3">
    <name type="scientific">Stylonychia lemnae</name>
    <name type="common">Ciliate</name>
    <dbReference type="NCBI Taxonomy" id="5949"/>
    <lineage>
        <taxon>Eukaryota</taxon>
        <taxon>Sar</taxon>
        <taxon>Alveolata</taxon>
        <taxon>Ciliophora</taxon>
        <taxon>Intramacronucleata</taxon>
        <taxon>Spirotrichea</taxon>
        <taxon>Stichotrichia</taxon>
        <taxon>Sporadotrichida</taxon>
        <taxon>Oxytrichidae</taxon>
        <taxon>Stylonychinae</taxon>
        <taxon>Stylonychia</taxon>
    </lineage>
</organism>
<dbReference type="AlphaFoldDB" id="A0A078AB73"/>